<comment type="caution">
    <text evidence="1">The sequence shown here is derived from an EMBL/GenBank/DDBJ whole genome shotgun (WGS) entry which is preliminary data.</text>
</comment>
<protein>
    <recommendedName>
        <fullName evidence="3">Polymerase nucleotidyl transferase domain-containing protein</fullName>
    </recommendedName>
</protein>
<sequence length="564" mass="61605">MILTESYVRKLADQVLAHVDAPADSALMLEGSIAEGFGNSGSDIDFLLVCQQEADMPTMPSIFFIDGRRVEIRTRTIRQVTEHLKAVAAFVGSTPRRIVRLDEHLLNRCQRFLRGHIVRNSQVIHGIRKHLALGDFATVMTHWWGEHARQSARYAVCMLALGQAEVAAVWAKASLLQAAKSFAARAGETYLEPKWISLQLHRMDDDERVRRYWEVTDSSRHHGSSADHAMRCISLVHDLGVRGCENTPQKLLVDRTSDVTTWRIGDRVHLVRNKEDVFVLGQAAAVVWRHMVWQRPVATIRQAAVTAGVEQAGTIIAVLARYGLIQVTWQGTAITPVLPMASPGGTVTPRPAAVDPPLLDLRGATASSSDAIDLVAVPARRFGAAAMAMVWGNIMVENAIEDMRGALDRQQWRVAELTARRAVDGGLRALLSACGVNPLPPDAELVHRGDMVGPWAREILSAAEQLHRVGVSDPVQGKALLERVNYFVSLIRAVCGADSFPASFDSASNWQTTLDISYDWLRLGAYLDAAIPIEEARDLLSSGGAQPYIAPGASRGLATAGGTQ</sequence>
<dbReference type="InterPro" id="IPR043519">
    <property type="entry name" value="NT_sf"/>
</dbReference>
<name>A0A918HQG8_9ACTN</name>
<evidence type="ECO:0000313" key="1">
    <source>
        <dbReference type="EMBL" id="GGT93059.1"/>
    </source>
</evidence>
<reference evidence="1" key="1">
    <citation type="journal article" date="2014" name="Int. J. Syst. Evol. Microbiol.">
        <title>Complete genome sequence of Corynebacterium casei LMG S-19264T (=DSM 44701T), isolated from a smear-ripened cheese.</title>
        <authorList>
            <consortium name="US DOE Joint Genome Institute (JGI-PGF)"/>
            <person name="Walter F."/>
            <person name="Albersmeier A."/>
            <person name="Kalinowski J."/>
            <person name="Ruckert C."/>
        </authorList>
    </citation>
    <scope>NUCLEOTIDE SEQUENCE</scope>
    <source>
        <strain evidence="1">JCM 4125</strain>
    </source>
</reference>
<proteinExistence type="predicted"/>
<dbReference type="EMBL" id="BMSA01000042">
    <property type="protein sequence ID" value="GGT93059.1"/>
    <property type="molecule type" value="Genomic_DNA"/>
</dbReference>
<dbReference type="SUPFAM" id="SSF81301">
    <property type="entry name" value="Nucleotidyltransferase"/>
    <property type="match status" value="1"/>
</dbReference>
<evidence type="ECO:0008006" key="3">
    <source>
        <dbReference type="Google" id="ProtNLM"/>
    </source>
</evidence>
<gene>
    <name evidence="1" type="ORF">GCM10010226_83660</name>
</gene>
<dbReference type="AlphaFoldDB" id="A0A918HQG8"/>
<accession>A0A918HQG8</accession>
<dbReference type="RefSeq" id="WP_189717845.1">
    <property type="nucleotide sequence ID" value="NZ_BMSA01000042.1"/>
</dbReference>
<evidence type="ECO:0000313" key="2">
    <source>
        <dbReference type="Proteomes" id="UP000646776"/>
    </source>
</evidence>
<organism evidence="1 2">
    <name type="scientific">Streptomyces phaeofaciens</name>
    <dbReference type="NCBI Taxonomy" id="68254"/>
    <lineage>
        <taxon>Bacteria</taxon>
        <taxon>Bacillati</taxon>
        <taxon>Actinomycetota</taxon>
        <taxon>Actinomycetes</taxon>
        <taxon>Kitasatosporales</taxon>
        <taxon>Streptomycetaceae</taxon>
        <taxon>Streptomyces</taxon>
    </lineage>
</organism>
<reference evidence="1" key="2">
    <citation type="submission" date="2020-09" db="EMBL/GenBank/DDBJ databases">
        <authorList>
            <person name="Sun Q."/>
            <person name="Ohkuma M."/>
        </authorList>
    </citation>
    <scope>NUCLEOTIDE SEQUENCE</scope>
    <source>
        <strain evidence="1">JCM 4125</strain>
    </source>
</reference>
<keyword evidence="2" id="KW-1185">Reference proteome</keyword>
<dbReference type="Proteomes" id="UP000646776">
    <property type="component" value="Unassembled WGS sequence"/>
</dbReference>